<evidence type="ECO:0000313" key="2">
    <source>
        <dbReference type="Proteomes" id="UP000828390"/>
    </source>
</evidence>
<name>A0A9D4J4U3_DREPO</name>
<sequence length="76" mass="9488">MLWFSRRKMELEMLALEKMKIFAQRSLENEWLPESDTIRQDILRRKREVMMEVELRMNEEGFAFRDLIDIQHRIFL</sequence>
<accession>A0A9D4J4U3</accession>
<comment type="caution">
    <text evidence="1">The sequence shown here is derived from an EMBL/GenBank/DDBJ whole genome shotgun (WGS) entry which is preliminary data.</text>
</comment>
<dbReference type="AlphaFoldDB" id="A0A9D4J4U3"/>
<evidence type="ECO:0000313" key="1">
    <source>
        <dbReference type="EMBL" id="KAH3795738.1"/>
    </source>
</evidence>
<keyword evidence="2" id="KW-1185">Reference proteome</keyword>
<reference evidence="1" key="1">
    <citation type="journal article" date="2019" name="bioRxiv">
        <title>The Genome of the Zebra Mussel, Dreissena polymorpha: A Resource for Invasive Species Research.</title>
        <authorList>
            <person name="McCartney M.A."/>
            <person name="Auch B."/>
            <person name="Kono T."/>
            <person name="Mallez S."/>
            <person name="Zhang Y."/>
            <person name="Obille A."/>
            <person name="Becker A."/>
            <person name="Abrahante J.E."/>
            <person name="Garbe J."/>
            <person name="Badalamenti J.P."/>
            <person name="Herman A."/>
            <person name="Mangelson H."/>
            <person name="Liachko I."/>
            <person name="Sullivan S."/>
            <person name="Sone E.D."/>
            <person name="Koren S."/>
            <person name="Silverstein K.A.T."/>
            <person name="Beckman K.B."/>
            <person name="Gohl D.M."/>
        </authorList>
    </citation>
    <scope>NUCLEOTIDE SEQUENCE</scope>
    <source>
        <strain evidence="1">Duluth1</strain>
        <tissue evidence="1">Whole animal</tissue>
    </source>
</reference>
<protein>
    <submittedName>
        <fullName evidence="1">Uncharacterized protein</fullName>
    </submittedName>
</protein>
<reference evidence="1" key="2">
    <citation type="submission" date="2020-11" db="EMBL/GenBank/DDBJ databases">
        <authorList>
            <person name="McCartney M.A."/>
            <person name="Auch B."/>
            <person name="Kono T."/>
            <person name="Mallez S."/>
            <person name="Becker A."/>
            <person name="Gohl D.M."/>
            <person name="Silverstein K.A.T."/>
            <person name="Koren S."/>
            <person name="Bechman K.B."/>
            <person name="Herman A."/>
            <person name="Abrahante J.E."/>
            <person name="Garbe J."/>
        </authorList>
    </citation>
    <scope>NUCLEOTIDE SEQUENCE</scope>
    <source>
        <strain evidence="1">Duluth1</strain>
        <tissue evidence="1">Whole animal</tissue>
    </source>
</reference>
<organism evidence="1 2">
    <name type="scientific">Dreissena polymorpha</name>
    <name type="common">Zebra mussel</name>
    <name type="synonym">Mytilus polymorpha</name>
    <dbReference type="NCBI Taxonomy" id="45954"/>
    <lineage>
        <taxon>Eukaryota</taxon>
        <taxon>Metazoa</taxon>
        <taxon>Spiralia</taxon>
        <taxon>Lophotrochozoa</taxon>
        <taxon>Mollusca</taxon>
        <taxon>Bivalvia</taxon>
        <taxon>Autobranchia</taxon>
        <taxon>Heteroconchia</taxon>
        <taxon>Euheterodonta</taxon>
        <taxon>Imparidentia</taxon>
        <taxon>Neoheterodontei</taxon>
        <taxon>Myida</taxon>
        <taxon>Dreissenoidea</taxon>
        <taxon>Dreissenidae</taxon>
        <taxon>Dreissena</taxon>
    </lineage>
</organism>
<gene>
    <name evidence="1" type="ORF">DPMN_149297</name>
</gene>
<dbReference type="EMBL" id="JAIWYP010000007">
    <property type="protein sequence ID" value="KAH3795738.1"/>
    <property type="molecule type" value="Genomic_DNA"/>
</dbReference>
<proteinExistence type="predicted"/>
<dbReference type="Proteomes" id="UP000828390">
    <property type="component" value="Unassembled WGS sequence"/>
</dbReference>